<name>A0A9Y1FMA9_9ARCH</name>
<dbReference type="EMBL" id="CP084166">
    <property type="protein sequence ID" value="UJG41428.1"/>
    <property type="molecule type" value="Genomic_DNA"/>
</dbReference>
<feature type="domain" description="Calcineurin-like phosphoesterase" evidence="2">
    <location>
        <begin position="171"/>
        <end position="354"/>
    </location>
</feature>
<sequence>MRKVKISVVSLLIIIISAILSTNQLVIVGQVEEGKNSRDLIINSFNATASDNFFNETKDPRYHLITKPLTLLFYPNKGYPIITEYDKQFSIKVSAPEETTGWNLSLISETANVSLEILNTKFDSEKKRWIIEVKPEQEIEGLFDLKLVCSAGNDYQTHSVKLVAKFSYPFSFVQISDSHFPGYAPDINSTAIDLEVIQKIKELNPDFVIHTGDVIDGPNTVFVDPNTGKSIAAEVQLKLALWALDKLDVPVFIVAGNHDFETSNLIPDNPEEVWNKYFGYGRIQNFSFLDWDFTGYSVSFEGLSDFFYSSLREHLEQNSNGSDVLYYHYDFKEQATNILKNYNIEIALWGHEHRERFYYSQGTLYHCQDAMFKNQDSYTLFTMESENIFTVKEETFNTSTFIREETESPTTKTSFPTILSLIFPFFVTTIYMLKRRKMSRKT</sequence>
<reference evidence="3" key="1">
    <citation type="journal article" date="2022" name="Nat. Microbiol.">
        <title>Unique mobile elements and scalable gene flow at the prokaryote-eukaryote boundary revealed by circularized Asgard archaea genomes.</title>
        <authorList>
            <person name="Wu F."/>
            <person name="Speth D.R."/>
            <person name="Philosof A."/>
            <person name="Cremiere A."/>
            <person name="Narayanan A."/>
            <person name="Barco R.A."/>
            <person name="Connon S.A."/>
            <person name="Amend J.P."/>
            <person name="Antoshechkin I.A."/>
            <person name="Orphan V.J."/>
        </authorList>
    </citation>
    <scope>NUCLEOTIDE SEQUENCE</scope>
    <source>
        <strain evidence="3">PM71</strain>
    </source>
</reference>
<dbReference type="InterPro" id="IPR004843">
    <property type="entry name" value="Calcineurin-like_PHP"/>
</dbReference>
<dbReference type="Pfam" id="PF00149">
    <property type="entry name" value="Metallophos"/>
    <property type="match status" value="1"/>
</dbReference>
<dbReference type="GO" id="GO:0016787">
    <property type="term" value="F:hydrolase activity"/>
    <property type="evidence" value="ECO:0007669"/>
    <property type="project" value="InterPro"/>
</dbReference>
<keyword evidence="1" id="KW-0812">Transmembrane</keyword>
<dbReference type="AlphaFoldDB" id="A0A9Y1FMA9"/>
<dbReference type="SUPFAM" id="SSF56300">
    <property type="entry name" value="Metallo-dependent phosphatases"/>
    <property type="match status" value="1"/>
</dbReference>
<accession>A0A9Y1FMA9</accession>
<dbReference type="InterPro" id="IPR051918">
    <property type="entry name" value="STPP_CPPED1"/>
</dbReference>
<feature type="transmembrane region" description="Helical" evidence="1">
    <location>
        <begin position="415"/>
        <end position="433"/>
    </location>
</feature>
<dbReference type="PANTHER" id="PTHR43143:SF1">
    <property type="entry name" value="SERINE_THREONINE-PROTEIN PHOSPHATASE CPPED1"/>
    <property type="match status" value="1"/>
</dbReference>
<gene>
    <name evidence="3" type="ORF">K9W45_02950</name>
</gene>
<keyword evidence="1" id="KW-1133">Transmembrane helix</keyword>
<evidence type="ECO:0000256" key="1">
    <source>
        <dbReference type="SAM" id="Phobius"/>
    </source>
</evidence>
<proteinExistence type="predicted"/>
<dbReference type="InterPro" id="IPR029052">
    <property type="entry name" value="Metallo-depent_PP-like"/>
</dbReference>
<dbReference type="PANTHER" id="PTHR43143">
    <property type="entry name" value="METALLOPHOSPHOESTERASE, CALCINEURIN SUPERFAMILY"/>
    <property type="match status" value="1"/>
</dbReference>
<evidence type="ECO:0000313" key="3">
    <source>
        <dbReference type="EMBL" id="UJG41428.1"/>
    </source>
</evidence>
<dbReference type="Gene3D" id="3.60.21.10">
    <property type="match status" value="1"/>
</dbReference>
<protein>
    <submittedName>
        <fullName evidence="3">Metallophosphoesterase</fullName>
    </submittedName>
</protein>
<organism evidence="3">
    <name type="scientific">Candidatus Heimdallarchaeum aukensis</name>
    <dbReference type="NCBI Taxonomy" id="2876573"/>
    <lineage>
        <taxon>Archaea</taxon>
        <taxon>Promethearchaeati</taxon>
        <taxon>Candidatus Heimdallarchaeota</taxon>
        <taxon>Candidatus Heimdallarchaeia (ex Rinke et al. 2021) (nom. nud.)</taxon>
        <taxon>Candidatus Heimdallarchaeales</taxon>
        <taxon>Candidatus Heimdallarchaeaceae</taxon>
        <taxon>Candidatus Heimdallarchaeum</taxon>
    </lineage>
</organism>
<keyword evidence="1" id="KW-0472">Membrane</keyword>
<evidence type="ECO:0000259" key="2">
    <source>
        <dbReference type="Pfam" id="PF00149"/>
    </source>
</evidence>
<dbReference type="Proteomes" id="UP001201020">
    <property type="component" value="Chromosome"/>
</dbReference>